<evidence type="ECO:0000256" key="11">
    <source>
        <dbReference type="RuleBase" id="RU000679"/>
    </source>
</evidence>
<dbReference type="PANTHER" id="PTHR11690">
    <property type="entry name" value="AMILORIDE-SENSITIVE SODIUM CHANNEL-RELATED"/>
    <property type="match status" value="1"/>
</dbReference>
<dbReference type="PANTHER" id="PTHR11690:SF248">
    <property type="entry name" value="PICKPOCKET 17, ISOFORM A"/>
    <property type="match status" value="1"/>
</dbReference>
<proteinExistence type="inferred from homology"/>
<dbReference type="Proteomes" id="UP000749559">
    <property type="component" value="Unassembled WGS sequence"/>
</dbReference>
<evidence type="ECO:0000313" key="13">
    <source>
        <dbReference type="Proteomes" id="UP000749559"/>
    </source>
</evidence>
<dbReference type="Pfam" id="PF00858">
    <property type="entry name" value="ASC"/>
    <property type="match status" value="1"/>
</dbReference>
<keyword evidence="8" id="KW-0472">Membrane</keyword>
<evidence type="ECO:0000256" key="1">
    <source>
        <dbReference type="ARBA" id="ARBA00004141"/>
    </source>
</evidence>
<feature type="non-terminal residue" evidence="12">
    <location>
        <position position="1"/>
    </location>
</feature>
<evidence type="ECO:0000256" key="2">
    <source>
        <dbReference type="ARBA" id="ARBA00022448"/>
    </source>
</evidence>
<sequence length="513" mass="59511">LYFVYTTLEIYFEYNTHTKASILRINEVDYFPDITLCNIRNQANSRFFTNDGNLTIYAQRIRKYMTSALYKLHDLFDADITSDLTTIGMYDLEKLFITTINKVGANQKNLTRSEQKVLESLTDFRSYFTMFNSSEREDMGHQKHDIIKQCRVLKWLETDEEDCNVESIILYQDMKYINCYTVQLQKQVTNKTRGISTVLYMTPHNFAVLESIPEKIPQDSGIVVFIHQHNTMPFGAPSFTAAPGFKTMVNIDVTNTITLPAPFTNCVQERKLNFTKYNGDEFVYDKEPCVAQCVQEQALKQCKCLNADFPPLPNASYCTDLTLDSKLYEANIACMHTALPTAETKPCLKQCPSKCNQYIYNYKLSQSTWPQEMSHLGIYKTYIRGTQYESEFTDYEALLKENAPNLTNKERYDKLRTLSTIKDTFVKLEIGLTDKDVIQFKDTPQLTKFDIWNTVASTFIFWIGFTFFSIMEIIECAFHVAIGYMFHGGRTREHPDKRKQVEMGDKGDNNTKY</sequence>
<evidence type="ECO:0000313" key="12">
    <source>
        <dbReference type="EMBL" id="CAH1772770.1"/>
    </source>
</evidence>
<keyword evidence="6" id="KW-0915">Sodium</keyword>
<reference evidence="12" key="1">
    <citation type="submission" date="2022-03" db="EMBL/GenBank/DDBJ databases">
        <authorList>
            <person name="Martin C."/>
        </authorList>
    </citation>
    <scope>NUCLEOTIDE SEQUENCE</scope>
</reference>
<keyword evidence="3 11" id="KW-0894">Sodium channel</keyword>
<dbReference type="OrthoDB" id="6021021at2759"/>
<organism evidence="12 13">
    <name type="scientific">Owenia fusiformis</name>
    <name type="common">Polychaete worm</name>
    <dbReference type="NCBI Taxonomy" id="6347"/>
    <lineage>
        <taxon>Eukaryota</taxon>
        <taxon>Metazoa</taxon>
        <taxon>Spiralia</taxon>
        <taxon>Lophotrochozoa</taxon>
        <taxon>Annelida</taxon>
        <taxon>Polychaeta</taxon>
        <taxon>Sedentaria</taxon>
        <taxon>Canalipalpata</taxon>
        <taxon>Sabellida</taxon>
        <taxon>Oweniida</taxon>
        <taxon>Oweniidae</taxon>
        <taxon>Owenia</taxon>
    </lineage>
</organism>
<keyword evidence="7 11" id="KW-0406">Ion transport</keyword>
<keyword evidence="4 11" id="KW-0812">Transmembrane</keyword>
<dbReference type="InterPro" id="IPR001873">
    <property type="entry name" value="ENaC"/>
</dbReference>
<keyword evidence="10 11" id="KW-0407">Ion channel</keyword>
<name>A0A8J1UTY4_OWEFU</name>
<dbReference type="PRINTS" id="PR01078">
    <property type="entry name" value="AMINACHANNEL"/>
</dbReference>
<dbReference type="AlphaFoldDB" id="A0A8J1UTY4"/>
<evidence type="ECO:0000256" key="7">
    <source>
        <dbReference type="ARBA" id="ARBA00023065"/>
    </source>
</evidence>
<evidence type="ECO:0000256" key="8">
    <source>
        <dbReference type="ARBA" id="ARBA00023136"/>
    </source>
</evidence>
<protein>
    <submittedName>
        <fullName evidence="12">Uncharacterized protein</fullName>
    </submittedName>
</protein>
<evidence type="ECO:0000256" key="10">
    <source>
        <dbReference type="ARBA" id="ARBA00023303"/>
    </source>
</evidence>
<evidence type="ECO:0000256" key="4">
    <source>
        <dbReference type="ARBA" id="ARBA00022692"/>
    </source>
</evidence>
<dbReference type="EMBL" id="CAIIXF020000001">
    <property type="protein sequence ID" value="CAH1772770.1"/>
    <property type="molecule type" value="Genomic_DNA"/>
</dbReference>
<keyword evidence="13" id="KW-1185">Reference proteome</keyword>
<keyword evidence="2 11" id="KW-0813">Transport</keyword>
<comment type="similarity">
    <text evidence="11">Belongs to the amiloride-sensitive sodium channel (TC 1.A.6) family.</text>
</comment>
<comment type="caution">
    <text evidence="12">The sequence shown here is derived from an EMBL/GenBank/DDBJ whole genome shotgun (WGS) entry which is preliminary data.</text>
</comment>
<evidence type="ECO:0000256" key="9">
    <source>
        <dbReference type="ARBA" id="ARBA00023201"/>
    </source>
</evidence>
<accession>A0A8J1UTY4</accession>
<evidence type="ECO:0000256" key="5">
    <source>
        <dbReference type="ARBA" id="ARBA00022989"/>
    </source>
</evidence>
<keyword evidence="9 11" id="KW-0739">Sodium transport</keyword>
<evidence type="ECO:0000256" key="6">
    <source>
        <dbReference type="ARBA" id="ARBA00023053"/>
    </source>
</evidence>
<gene>
    <name evidence="12" type="ORF">OFUS_LOCUS481</name>
</gene>
<dbReference type="Gene3D" id="2.60.470.10">
    <property type="entry name" value="Acid-sensing ion channels like domains"/>
    <property type="match status" value="1"/>
</dbReference>
<comment type="subcellular location">
    <subcellularLocation>
        <location evidence="1">Membrane</location>
        <topology evidence="1">Multi-pass membrane protein</topology>
    </subcellularLocation>
</comment>
<dbReference type="GO" id="GO:0005886">
    <property type="term" value="C:plasma membrane"/>
    <property type="evidence" value="ECO:0007669"/>
    <property type="project" value="TreeGrafter"/>
</dbReference>
<keyword evidence="5" id="KW-1133">Transmembrane helix</keyword>
<dbReference type="GO" id="GO:0015280">
    <property type="term" value="F:ligand-gated sodium channel activity"/>
    <property type="evidence" value="ECO:0007669"/>
    <property type="project" value="TreeGrafter"/>
</dbReference>
<evidence type="ECO:0000256" key="3">
    <source>
        <dbReference type="ARBA" id="ARBA00022461"/>
    </source>
</evidence>